<dbReference type="AlphaFoldDB" id="A0A6P8XBX3"/>
<dbReference type="Proteomes" id="UP000515160">
    <property type="component" value="Chromosome 3"/>
</dbReference>
<organism evidence="2 3">
    <name type="scientific">Drosophila albomicans</name>
    <name type="common">Fruit fly</name>
    <dbReference type="NCBI Taxonomy" id="7291"/>
    <lineage>
        <taxon>Eukaryota</taxon>
        <taxon>Metazoa</taxon>
        <taxon>Ecdysozoa</taxon>
        <taxon>Arthropoda</taxon>
        <taxon>Hexapoda</taxon>
        <taxon>Insecta</taxon>
        <taxon>Pterygota</taxon>
        <taxon>Neoptera</taxon>
        <taxon>Endopterygota</taxon>
        <taxon>Diptera</taxon>
        <taxon>Brachycera</taxon>
        <taxon>Muscomorpha</taxon>
        <taxon>Ephydroidea</taxon>
        <taxon>Drosophilidae</taxon>
        <taxon>Drosophila</taxon>
    </lineage>
</organism>
<dbReference type="RefSeq" id="XP_034108910.1">
    <property type="nucleotide sequence ID" value="XM_034253019.2"/>
</dbReference>
<feature type="region of interest" description="Disordered" evidence="1">
    <location>
        <begin position="83"/>
        <end position="178"/>
    </location>
</feature>
<protein>
    <submittedName>
        <fullName evidence="3">Serine/arginine-rich splicing factor 4</fullName>
    </submittedName>
</protein>
<evidence type="ECO:0000313" key="2">
    <source>
        <dbReference type="Proteomes" id="UP000515160"/>
    </source>
</evidence>
<feature type="region of interest" description="Disordered" evidence="1">
    <location>
        <begin position="19"/>
        <end position="42"/>
    </location>
</feature>
<gene>
    <name evidence="3" type="primary">LOC117571051</name>
</gene>
<feature type="compositionally biased region" description="Basic and acidic residues" evidence="1">
    <location>
        <begin position="83"/>
        <end position="94"/>
    </location>
</feature>
<feature type="compositionally biased region" description="Polar residues" evidence="1">
    <location>
        <begin position="314"/>
        <end position="341"/>
    </location>
</feature>
<feature type="compositionally biased region" description="Basic residues" evidence="1">
    <location>
        <begin position="95"/>
        <end position="112"/>
    </location>
</feature>
<accession>A0A6P8XBX3</accession>
<evidence type="ECO:0000313" key="3">
    <source>
        <dbReference type="RefSeq" id="XP_034108910.1"/>
    </source>
</evidence>
<reference evidence="3" key="1">
    <citation type="submission" date="2025-08" db="UniProtKB">
        <authorList>
            <consortium name="RefSeq"/>
        </authorList>
    </citation>
    <scope>IDENTIFICATION</scope>
    <source>
        <strain evidence="3">15112-1751.03</strain>
        <tissue evidence="3">Whole Adult</tissue>
    </source>
</reference>
<feature type="compositionally biased region" description="Polar residues" evidence="1">
    <location>
        <begin position="257"/>
        <end position="266"/>
    </location>
</feature>
<proteinExistence type="predicted"/>
<keyword evidence="2" id="KW-1185">Reference proteome</keyword>
<sequence length="341" mass="38790">MDDSALTSQAIAELMREMPSQNGQAFLGPQERKINPLGRPNKRFLDRTINTALRHNKRETERAHASCQQKLLELDERHDRRMRNEFYTRNTSREYKRKSRSRKKSSRRRSRSRSNSSSDSYERRSRSRHRSHSKKKKRSKKHKKEKRKTRHRTRSRSSTFSGNEEQTKQSEESERRGYFMPPSNLALAVAMAAYNQTLSAQQTQGKVEVEEEPLPVPASPLSDIIKELMSDEDVEAERKEALSVTCSSDEVEEVLTINVSSQDENLSSSTDSDSSSESKRSTGSCIAVEDSVEEIEEPQSGSDIEIIEIESKDQTVASTQQPNSKATSANDVATTVDLTED</sequence>
<feature type="compositionally biased region" description="Basic residues" evidence="1">
    <location>
        <begin position="125"/>
        <end position="155"/>
    </location>
</feature>
<dbReference type="GeneID" id="117571051"/>
<feature type="compositionally biased region" description="Basic and acidic residues" evidence="1">
    <location>
        <begin position="165"/>
        <end position="177"/>
    </location>
</feature>
<name>A0A6P8XBX3_DROAB</name>
<dbReference type="OrthoDB" id="6352295at2759"/>
<feature type="region of interest" description="Disordered" evidence="1">
    <location>
        <begin position="257"/>
        <end position="341"/>
    </location>
</feature>
<evidence type="ECO:0000256" key="1">
    <source>
        <dbReference type="SAM" id="MobiDB-lite"/>
    </source>
</evidence>